<gene>
    <name evidence="1" type="ORF">EVAR_56206_1</name>
</gene>
<dbReference type="AlphaFoldDB" id="A0A4C1Y732"/>
<dbReference type="EMBL" id="BGZK01001083">
    <property type="protein sequence ID" value="GBP70704.1"/>
    <property type="molecule type" value="Genomic_DNA"/>
</dbReference>
<protein>
    <submittedName>
        <fullName evidence="1">Uncharacterized protein</fullName>
    </submittedName>
</protein>
<evidence type="ECO:0000313" key="2">
    <source>
        <dbReference type="Proteomes" id="UP000299102"/>
    </source>
</evidence>
<accession>A0A4C1Y732</accession>
<sequence>MVRRSVSMRRLSRCVAFLVLSAFLLPFTILVMVADQQYNLSYNSRRVFYQESDFYKINGTYFVSYAVTTPNQTKVNCSVCIDWNGRITNSTKAY</sequence>
<dbReference type="OrthoDB" id="7457961at2759"/>
<evidence type="ECO:0000313" key="1">
    <source>
        <dbReference type="EMBL" id="GBP70704.1"/>
    </source>
</evidence>
<comment type="caution">
    <text evidence="1">The sequence shown here is derived from an EMBL/GenBank/DDBJ whole genome shotgun (WGS) entry which is preliminary data.</text>
</comment>
<organism evidence="1 2">
    <name type="scientific">Eumeta variegata</name>
    <name type="common">Bagworm moth</name>
    <name type="synonym">Eumeta japonica</name>
    <dbReference type="NCBI Taxonomy" id="151549"/>
    <lineage>
        <taxon>Eukaryota</taxon>
        <taxon>Metazoa</taxon>
        <taxon>Ecdysozoa</taxon>
        <taxon>Arthropoda</taxon>
        <taxon>Hexapoda</taxon>
        <taxon>Insecta</taxon>
        <taxon>Pterygota</taxon>
        <taxon>Neoptera</taxon>
        <taxon>Endopterygota</taxon>
        <taxon>Lepidoptera</taxon>
        <taxon>Glossata</taxon>
        <taxon>Ditrysia</taxon>
        <taxon>Tineoidea</taxon>
        <taxon>Psychidae</taxon>
        <taxon>Oiketicinae</taxon>
        <taxon>Eumeta</taxon>
    </lineage>
</organism>
<dbReference type="Proteomes" id="UP000299102">
    <property type="component" value="Unassembled WGS sequence"/>
</dbReference>
<keyword evidence="2" id="KW-1185">Reference proteome</keyword>
<reference evidence="1 2" key="1">
    <citation type="journal article" date="2019" name="Commun. Biol.">
        <title>The bagworm genome reveals a unique fibroin gene that provides high tensile strength.</title>
        <authorList>
            <person name="Kono N."/>
            <person name="Nakamura H."/>
            <person name="Ohtoshi R."/>
            <person name="Tomita M."/>
            <person name="Numata K."/>
            <person name="Arakawa K."/>
        </authorList>
    </citation>
    <scope>NUCLEOTIDE SEQUENCE [LARGE SCALE GENOMIC DNA]</scope>
</reference>
<proteinExistence type="predicted"/>
<name>A0A4C1Y732_EUMVA</name>